<reference evidence="2" key="1">
    <citation type="journal article" date="2015" name="Nature">
        <title>Complex archaea that bridge the gap between prokaryotes and eukaryotes.</title>
        <authorList>
            <person name="Spang A."/>
            <person name="Saw J.H."/>
            <person name="Jorgensen S.L."/>
            <person name="Zaremba-Niedzwiedzka K."/>
            <person name="Martijn J."/>
            <person name="Lind A.E."/>
            <person name="van Eijk R."/>
            <person name="Schleper C."/>
            <person name="Guy L."/>
            <person name="Ettema T.J."/>
        </authorList>
    </citation>
    <scope>NUCLEOTIDE SEQUENCE</scope>
</reference>
<dbReference type="PANTHER" id="PTHR45228:SF4">
    <property type="entry name" value="LIPOPROTEIN"/>
    <property type="match status" value="1"/>
</dbReference>
<name>A0A0F9BKA5_9ZZZZ</name>
<dbReference type="InterPro" id="IPR003607">
    <property type="entry name" value="HD/PDEase_dom"/>
</dbReference>
<dbReference type="PANTHER" id="PTHR45228">
    <property type="entry name" value="CYCLIC DI-GMP PHOSPHODIESTERASE TM_0186-RELATED"/>
    <property type="match status" value="1"/>
</dbReference>
<dbReference type="Gene3D" id="1.10.3210.10">
    <property type="entry name" value="Hypothetical protein af1432"/>
    <property type="match status" value="1"/>
</dbReference>
<proteinExistence type="predicted"/>
<dbReference type="InterPro" id="IPR037522">
    <property type="entry name" value="HD_GYP_dom"/>
</dbReference>
<dbReference type="PROSITE" id="PS51832">
    <property type="entry name" value="HD_GYP"/>
    <property type="match status" value="1"/>
</dbReference>
<dbReference type="InterPro" id="IPR052020">
    <property type="entry name" value="Cyclic_di-GMP/3'3'-cGAMP_PDE"/>
</dbReference>
<comment type="caution">
    <text evidence="2">The sequence shown here is derived from an EMBL/GenBank/DDBJ whole genome shotgun (WGS) entry which is preliminary data.</text>
</comment>
<evidence type="ECO:0000259" key="1">
    <source>
        <dbReference type="PROSITE" id="PS51832"/>
    </source>
</evidence>
<protein>
    <recommendedName>
        <fullName evidence="1">HD-GYP domain-containing protein</fullName>
    </recommendedName>
</protein>
<dbReference type="SUPFAM" id="SSF109604">
    <property type="entry name" value="HD-domain/PDEase-like"/>
    <property type="match status" value="1"/>
</dbReference>
<dbReference type="InterPro" id="IPR006674">
    <property type="entry name" value="HD_domain"/>
</dbReference>
<accession>A0A0F9BKA5</accession>
<dbReference type="AlphaFoldDB" id="A0A0F9BKA5"/>
<organism evidence="2">
    <name type="scientific">marine sediment metagenome</name>
    <dbReference type="NCBI Taxonomy" id="412755"/>
    <lineage>
        <taxon>unclassified sequences</taxon>
        <taxon>metagenomes</taxon>
        <taxon>ecological metagenomes</taxon>
    </lineage>
</organism>
<feature type="non-terminal residue" evidence="2">
    <location>
        <position position="1"/>
    </location>
</feature>
<dbReference type="InterPro" id="IPR006675">
    <property type="entry name" value="HDIG_dom"/>
</dbReference>
<dbReference type="NCBIfam" id="TIGR00277">
    <property type="entry name" value="HDIG"/>
    <property type="match status" value="1"/>
</dbReference>
<sequence>RMIKMAELRDPKETGGHVNRVAAFAVEIYEQWARKKGMDEEQIQAHRDILRMAAMLHDVGKIAIADAILKKPARLTPEERKVMEQHTVLGAKLFLERYSDFDEASMQVAVDHHEKWDGTGYPGYVDIATGEPLPGYEDADNGAKRKKGDEISAFGRVVAIADVYDALSNRRSYKEPWSEDQVLETLLADSGTHFDPDMIDAFFESIDVLRSIAKRYTG</sequence>
<dbReference type="EMBL" id="LAZR01051584">
    <property type="protein sequence ID" value="KKK84836.1"/>
    <property type="molecule type" value="Genomic_DNA"/>
</dbReference>
<dbReference type="CDD" id="cd00077">
    <property type="entry name" value="HDc"/>
    <property type="match status" value="1"/>
</dbReference>
<dbReference type="SMART" id="SM00471">
    <property type="entry name" value="HDc"/>
    <property type="match status" value="1"/>
</dbReference>
<dbReference type="Pfam" id="PF01966">
    <property type="entry name" value="HD"/>
    <property type="match status" value="1"/>
</dbReference>
<feature type="domain" description="HD-GYP" evidence="1">
    <location>
        <begin position="1"/>
        <end position="218"/>
    </location>
</feature>
<evidence type="ECO:0000313" key="2">
    <source>
        <dbReference type="EMBL" id="KKK84836.1"/>
    </source>
</evidence>
<gene>
    <name evidence="2" type="ORF">LCGC14_2779320</name>
</gene>